<feature type="compositionally biased region" description="Pro residues" evidence="1">
    <location>
        <begin position="608"/>
        <end position="621"/>
    </location>
</feature>
<feature type="compositionally biased region" description="Basic and acidic residues" evidence="1">
    <location>
        <begin position="789"/>
        <end position="799"/>
    </location>
</feature>
<reference evidence="2 3" key="1">
    <citation type="journal article" date="2019" name="Nat. Ecol. Evol.">
        <title>Megaphylogeny resolves global patterns of mushroom evolution.</title>
        <authorList>
            <person name="Varga T."/>
            <person name="Krizsan K."/>
            <person name="Foldi C."/>
            <person name="Dima B."/>
            <person name="Sanchez-Garcia M."/>
            <person name="Sanchez-Ramirez S."/>
            <person name="Szollosi G.J."/>
            <person name="Szarkandi J.G."/>
            <person name="Papp V."/>
            <person name="Albert L."/>
            <person name="Andreopoulos W."/>
            <person name="Angelini C."/>
            <person name="Antonin V."/>
            <person name="Barry K.W."/>
            <person name="Bougher N.L."/>
            <person name="Buchanan P."/>
            <person name="Buyck B."/>
            <person name="Bense V."/>
            <person name="Catcheside P."/>
            <person name="Chovatia M."/>
            <person name="Cooper J."/>
            <person name="Damon W."/>
            <person name="Desjardin D."/>
            <person name="Finy P."/>
            <person name="Geml J."/>
            <person name="Haridas S."/>
            <person name="Hughes K."/>
            <person name="Justo A."/>
            <person name="Karasinski D."/>
            <person name="Kautmanova I."/>
            <person name="Kiss B."/>
            <person name="Kocsube S."/>
            <person name="Kotiranta H."/>
            <person name="LaButti K.M."/>
            <person name="Lechner B.E."/>
            <person name="Liimatainen K."/>
            <person name="Lipzen A."/>
            <person name="Lukacs Z."/>
            <person name="Mihaltcheva S."/>
            <person name="Morgado L.N."/>
            <person name="Niskanen T."/>
            <person name="Noordeloos M.E."/>
            <person name="Ohm R.A."/>
            <person name="Ortiz-Santana B."/>
            <person name="Ovrebo C."/>
            <person name="Racz N."/>
            <person name="Riley R."/>
            <person name="Savchenko A."/>
            <person name="Shiryaev A."/>
            <person name="Soop K."/>
            <person name="Spirin V."/>
            <person name="Szebenyi C."/>
            <person name="Tomsovsky M."/>
            <person name="Tulloss R.E."/>
            <person name="Uehling J."/>
            <person name="Grigoriev I.V."/>
            <person name="Vagvolgyi C."/>
            <person name="Papp T."/>
            <person name="Martin F.M."/>
            <person name="Miettinen O."/>
            <person name="Hibbett D.S."/>
            <person name="Nagy L.G."/>
        </authorList>
    </citation>
    <scope>NUCLEOTIDE SEQUENCE [LARGE SCALE GENOMIC DNA]</scope>
    <source>
        <strain evidence="2 3">CBS 309.79</strain>
    </source>
</reference>
<feature type="compositionally biased region" description="Polar residues" evidence="1">
    <location>
        <begin position="357"/>
        <end position="375"/>
    </location>
</feature>
<feature type="compositionally biased region" description="Low complexity" evidence="1">
    <location>
        <begin position="845"/>
        <end position="862"/>
    </location>
</feature>
<sequence>MAGYHQARQVPMESYSTQTTTPGSSSSTDDRQSQALRASVLDVALQLGFGTSSGIDRWLDGGDSADDPGTMSSPTLTYDKSATSASEESWTPDSQHAVPNFSHTNKSQWSPYTPRTPYTDFSLASNTLAVETHHHHTDESQLRSFSRQAGDITLVDPDTLPRPDKAPKKLKKKRGDGFESEGYVSDSAGFVKRKDKDATGEVDKKKSEELEKKRLKEEKKDAKVRAKEEKKRAKKDKDAPGPSTFPAGGYETDNASYGYLSSNEPVKKSKPKKKSKGDGDKARDATTDVEDGYQSAPAAVKKRPTFLKLRSGKSKSDLQKEAAAAAPRSPSPPPVPAIRPLPIASRFATTLDGGGSRSETPMGSIASSSMDTASVSTAMPPPPMDASSASGSVASHEANRVNSRNNNTVRFMGELVSADSITAEDFALFARAASPPPNLARPSGSSSSTIASRAQSPPVLRIPPAAVQQASPIYQTSNSAGAGPSRSASALSGINGSGQTRSARAMSPYSSSPRDPLPPSSPARALSPAAISLPRSRGPSPLPTGLVAPETFHGGRSPSPNPHLLHTSSPSPRPSSPGQLRQLIVPSYDYVVPSPTPSSTVSSRFGDMPPPSPAPGSPLPRTPRSGQDDDESGSTSARTSAVYGRPVSPFGAGPRGRASPFPTRPVAQVPRSKSPNNGPPPPRASSRQGARSPAPSSIARYHQLGQPRGQSDDFDSQPMRQRANHSVSPSITATSEQGHSLMKKPSGRRRSDSDVALNRFTATSAAPPINIEQPSDGEEGDDGADFESLFDRYAYDEKSAYGGMEDDEDELDNRARPNEPAVRARGSLDLAENIRRLSAMPPPSQSQSPFQTSPTPSASSPTPVYPAPGSTTPVSTLSRKNTLTRAKPPPQHVPTDSILLDGDDDDDDDKSIYPDDGRRTMYEEEHSPPRRPSVDKGTEDAAEMPRASFIDRDKSQRLRRALVDRVEMQYAYEKLGAKESSSGEFNAPSKSGPLPSTVAVVEPPTKRQPSSRSQPSPTPSGLSARAVRSPPPRQKTPVSSRARVQEAVKPGWF</sequence>
<protein>
    <submittedName>
        <fullName evidence="2">Uncharacterized protein</fullName>
    </submittedName>
</protein>
<name>A0A5C3QA04_9AGAR</name>
<feature type="compositionally biased region" description="Polar residues" evidence="1">
    <location>
        <begin position="101"/>
        <end position="113"/>
    </location>
</feature>
<feature type="compositionally biased region" description="Basic and acidic residues" evidence="1">
    <location>
        <begin position="276"/>
        <end position="286"/>
    </location>
</feature>
<dbReference type="STRING" id="1884261.A0A5C3QA04"/>
<feature type="compositionally biased region" description="Low complexity" evidence="1">
    <location>
        <begin position="477"/>
        <end position="493"/>
    </location>
</feature>
<feature type="region of interest" description="Disordered" evidence="1">
    <location>
        <begin position="1"/>
        <end position="35"/>
    </location>
</feature>
<feature type="compositionally biased region" description="Pro residues" evidence="1">
    <location>
        <begin position="329"/>
        <end position="339"/>
    </location>
</feature>
<dbReference type="AlphaFoldDB" id="A0A5C3QA04"/>
<feature type="compositionally biased region" description="Basic and acidic residues" evidence="1">
    <location>
        <begin position="192"/>
        <end position="239"/>
    </location>
</feature>
<dbReference type="OrthoDB" id="2690066at2759"/>
<feature type="compositionally biased region" description="Polar residues" evidence="1">
    <location>
        <begin position="70"/>
        <end position="94"/>
    </location>
</feature>
<feature type="compositionally biased region" description="Polar residues" evidence="1">
    <location>
        <begin position="724"/>
        <end position="738"/>
    </location>
</feature>
<feature type="region of interest" description="Disordered" evidence="1">
    <location>
        <begin position="976"/>
        <end position="1053"/>
    </location>
</feature>
<organism evidence="2 3">
    <name type="scientific">Pterulicium gracile</name>
    <dbReference type="NCBI Taxonomy" id="1884261"/>
    <lineage>
        <taxon>Eukaryota</taxon>
        <taxon>Fungi</taxon>
        <taxon>Dikarya</taxon>
        <taxon>Basidiomycota</taxon>
        <taxon>Agaricomycotina</taxon>
        <taxon>Agaricomycetes</taxon>
        <taxon>Agaricomycetidae</taxon>
        <taxon>Agaricales</taxon>
        <taxon>Pleurotineae</taxon>
        <taxon>Pterulaceae</taxon>
        <taxon>Pterulicium</taxon>
    </lineage>
</organism>
<feature type="region of interest" description="Disordered" evidence="1">
    <location>
        <begin position="433"/>
        <end position="958"/>
    </location>
</feature>
<feature type="compositionally biased region" description="Acidic residues" evidence="1">
    <location>
        <begin position="775"/>
        <end position="785"/>
    </location>
</feature>
<feature type="compositionally biased region" description="Low complexity" evidence="1">
    <location>
        <begin position="585"/>
        <end position="603"/>
    </location>
</feature>
<feature type="compositionally biased region" description="Basic residues" evidence="1">
    <location>
        <begin position="300"/>
        <end position="313"/>
    </location>
</feature>
<evidence type="ECO:0000313" key="2">
    <source>
        <dbReference type="EMBL" id="TFK98396.1"/>
    </source>
</evidence>
<feature type="compositionally biased region" description="Polar residues" evidence="1">
    <location>
        <begin position="869"/>
        <end position="884"/>
    </location>
</feature>
<feature type="region of interest" description="Disordered" evidence="1">
    <location>
        <begin position="52"/>
        <end position="401"/>
    </location>
</feature>
<proteinExistence type="predicted"/>
<feature type="compositionally biased region" description="Low complexity" evidence="1">
    <location>
        <begin position="522"/>
        <end position="539"/>
    </location>
</feature>
<evidence type="ECO:0000256" key="1">
    <source>
        <dbReference type="SAM" id="MobiDB-lite"/>
    </source>
</evidence>
<feature type="compositionally biased region" description="Basic and acidic residues" evidence="1">
    <location>
        <begin position="910"/>
        <end position="939"/>
    </location>
</feature>
<feature type="compositionally biased region" description="Low complexity" evidence="1">
    <location>
        <begin position="14"/>
        <end position="27"/>
    </location>
</feature>
<dbReference type="Proteomes" id="UP000305067">
    <property type="component" value="Unassembled WGS sequence"/>
</dbReference>
<keyword evidence="3" id="KW-1185">Reference proteome</keyword>
<feature type="compositionally biased region" description="Polar residues" evidence="1">
    <location>
        <begin position="253"/>
        <end position="264"/>
    </location>
</feature>
<feature type="compositionally biased region" description="Basic and acidic residues" evidence="1">
    <location>
        <begin position="949"/>
        <end position="958"/>
    </location>
</feature>
<dbReference type="EMBL" id="ML178840">
    <property type="protein sequence ID" value="TFK98396.1"/>
    <property type="molecule type" value="Genomic_DNA"/>
</dbReference>
<feature type="compositionally biased region" description="Low complexity" evidence="1">
    <location>
        <begin position="443"/>
        <end position="456"/>
    </location>
</feature>
<evidence type="ECO:0000313" key="3">
    <source>
        <dbReference type="Proteomes" id="UP000305067"/>
    </source>
</evidence>
<gene>
    <name evidence="2" type="ORF">BDV98DRAFT_211735</name>
</gene>
<accession>A0A5C3QA04</accession>